<organism evidence="2 3">
    <name type="scientific">Paeniglutamicibacter cryotolerans</name>
    <dbReference type="NCBI Taxonomy" id="670079"/>
    <lineage>
        <taxon>Bacteria</taxon>
        <taxon>Bacillati</taxon>
        <taxon>Actinomycetota</taxon>
        <taxon>Actinomycetes</taxon>
        <taxon>Micrococcales</taxon>
        <taxon>Micrococcaceae</taxon>
        <taxon>Paeniglutamicibacter</taxon>
    </lineage>
</organism>
<protein>
    <submittedName>
        <fullName evidence="2">Uncharacterized protein</fullName>
    </submittedName>
</protein>
<keyword evidence="1" id="KW-0472">Membrane</keyword>
<gene>
    <name evidence="2" type="ORF">E9229_001847</name>
</gene>
<comment type="caution">
    <text evidence="2">The sequence shown here is derived from an EMBL/GenBank/DDBJ whole genome shotgun (WGS) entry which is preliminary data.</text>
</comment>
<keyword evidence="3" id="KW-1185">Reference proteome</keyword>
<name>A0A839QNT2_9MICC</name>
<evidence type="ECO:0000313" key="3">
    <source>
        <dbReference type="Proteomes" id="UP000523000"/>
    </source>
</evidence>
<feature type="transmembrane region" description="Helical" evidence="1">
    <location>
        <begin position="110"/>
        <end position="132"/>
    </location>
</feature>
<dbReference type="RefSeq" id="WP_183510878.1">
    <property type="nucleotide sequence ID" value="NZ_BAABGK010000029.1"/>
</dbReference>
<accession>A0A839QNT2</accession>
<keyword evidence="1" id="KW-0812">Transmembrane</keyword>
<dbReference type="AlphaFoldDB" id="A0A839QNT2"/>
<feature type="transmembrane region" description="Helical" evidence="1">
    <location>
        <begin position="39"/>
        <end position="59"/>
    </location>
</feature>
<feature type="transmembrane region" description="Helical" evidence="1">
    <location>
        <begin position="71"/>
        <end position="90"/>
    </location>
</feature>
<evidence type="ECO:0000256" key="1">
    <source>
        <dbReference type="SAM" id="Phobius"/>
    </source>
</evidence>
<dbReference type="Proteomes" id="UP000523000">
    <property type="component" value="Unassembled WGS sequence"/>
</dbReference>
<proteinExistence type="predicted"/>
<sequence length="150" mass="15715">MRKTLSTHPRRPRILTLGLCCITLGLAGAHLAAAFEGTGAMAVVMGVMGVFCLTCLPSLRHAGHGVERSAFHLMFMSAAMAVIHLAWISLPGAGGHQHGSAQQPGAMTAPGATMLLLIALELTALFLASAVIRINRNALRRTSPSLTTNH</sequence>
<keyword evidence="1" id="KW-1133">Transmembrane helix</keyword>
<reference evidence="2 3" key="1">
    <citation type="submission" date="2020-08" db="EMBL/GenBank/DDBJ databases">
        <title>Sequencing the genomes of 1000 actinobacteria strains.</title>
        <authorList>
            <person name="Klenk H.-P."/>
        </authorList>
    </citation>
    <scope>NUCLEOTIDE SEQUENCE [LARGE SCALE GENOMIC DNA]</scope>
    <source>
        <strain evidence="2 3">DSM 22826</strain>
    </source>
</reference>
<dbReference type="EMBL" id="JACHVS010000001">
    <property type="protein sequence ID" value="MBB2995656.1"/>
    <property type="molecule type" value="Genomic_DNA"/>
</dbReference>
<evidence type="ECO:0000313" key="2">
    <source>
        <dbReference type="EMBL" id="MBB2995656.1"/>
    </source>
</evidence>